<dbReference type="PATRIC" id="fig|1365257.3.peg.2614"/>
<dbReference type="RefSeq" id="WP_063371708.1">
    <property type="nucleotide sequence ID" value="NZ_AUXX01000016.1"/>
</dbReference>
<dbReference type="InterPro" id="IPR007450">
    <property type="entry name" value="BamE_dom"/>
</dbReference>
<dbReference type="GO" id="GO:0030674">
    <property type="term" value="F:protein-macromolecule adaptor activity"/>
    <property type="evidence" value="ECO:0007669"/>
    <property type="project" value="TreeGrafter"/>
</dbReference>
<organism evidence="6 7">
    <name type="scientific">Pseudoalteromonas luteoviolacea S4060-1</name>
    <dbReference type="NCBI Taxonomy" id="1365257"/>
    <lineage>
        <taxon>Bacteria</taxon>
        <taxon>Pseudomonadati</taxon>
        <taxon>Pseudomonadota</taxon>
        <taxon>Gammaproteobacteria</taxon>
        <taxon>Alteromonadales</taxon>
        <taxon>Pseudoalteromonadaceae</taxon>
        <taxon>Pseudoalteromonas</taxon>
    </lineage>
</organism>
<dbReference type="Gene3D" id="3.30.1450.10">
    <property type="match status" value="1"/>
</dbReference>
<comment type="function">
    <text evidence="4">Part of the outer membrane protein assembly complex, which is involved in assembly and insertion of beta-barrel proteins into the outer membrane.</text>
</comment>
<name>A0A162B5X9_9GAMM</name>
<dbReference type="PANTHER" id="PTHR37482">
    <property type="entry name" value="OUTER MEMBRANE PROTEIN ASSEMBLY FACTOR BAME"/>
    <property type="match status" value="1"/>
</dbReference>
<feature type="domain" description="Outer membrane protein assembly factor BamE" evidence="5">
    <location>
        <begin position="35"/>
        <end position="104"/>
    </location>
</feature>
<dbReference type="InterPro" id="IPR037873">
    <property type="entry name" value="BamE-like"/>
</dbReference>
<evidence type="ECO:0000313" key="6">
    <source>
        <dbReference type="EMBL" id="KZN67035.1"/>
    </source>
</evidence>
<accession>A0A162B5X9</accession>
<comment type="subunit">
    <text evidence="4">Part of the Bam complex.</text>
</comment>
<dbReference type="GO" id="GO:1990063">
    <property type="term" value="C:Bam protein complex"/>
    <property type="evidence" value="ECO:0007669"/>
    <property type="project" value="TreeGrafter"/>
</dbReference>
<protein>
    <recommendedName>
        <fullName evidence="4">Outer membrane protein assembly factor BamE</fullName>
    </recommendedName>
</protein>
<dbReference type="Pfam" id="PF04355">
    <property type="entry name" value="BamE"/>
    <property type="match status" value="1"/>
</dbReference>
<keyword evidence="2 4" id="KW-0472">Membrane</keyword>
<gene>
    <name evidence="4" type="primary">bamE</name>
    <name evidence="6" type="ORF">N478_19590</name>
</gene>
<proteinExistence type="inferred from homology"/>
<evidence type="ECO:0000256" key="4">
    <source>
        <dbReference type="HAMAP-Rule" id="MF_00925"/>
    </source>
</evidence>
<dbReference type="GO" id="GO:0043165">
    <property type="term" value="P:Gram-negative-bacterium-type cell outer membrane assembly"/>
    <property type="evidence" value="ECO:0007669"/>
    <property type="project" value="UniProtKB-UniRule"/>
</dbReference>
<comment type="similarity">
    <text evidence="4">Belongs to the BamE family.</text>
</comment>
<dbReference type="EMBL" id="AUXX01000016">
    <property type="protein sequence ID" value="KZN67035.1"/>
    <property type="molecule type" value="Genomic_DNA"/>
</dbReference>
<evidence type="ECO:0000259" key="5">
    <source>
        <dbReference type="Pfam" id="PF04355"/>
    </source>
</evidence>
<dbReference type="PROSITE" id="PS51257">
    <property type="entry name" value="PROKAR_LIPOPROTEIN"/>
    <property type="match status" value="1"/>
</dbReference>
<comment type="subcellular location">
    <subcellularLocation>
        <location evidence="4">Cell outer membrane</location>
        <topology evidence="4">Lipid-anchor</topology>
    </subcellularLocation>
</comment>
<keyword evidence="1 4" id="KW-0732">Signal</keyword>
<evidence type="ECO:0000313" key="7">
    <source>
        <dbReference type="Proteomes" id="UP000076661"/>
    </source>
</evidence>
<keyword evidence="4" id="KW-0449">Lipoprotein</keyword>
<dbReference type="HAMAP" id="MF_00925">
    <property type="entry name" value="OM_assembly_BamE"/>
    <property type="match status" value="1"/>
</dbReference>
<dbReference type="InterPro" id="IPR026592">
    <property type="entry name" value="BamE"/>
</dbReference>
<dbReference type="AlphaFoldDB" id="A0A162B5X9"/>
<evidence type="ECO:0000256" key="3">
    <source>
        <dbReference type="ARBA" id="ARBA00023237"/>
    </source>
</evidence>
<dbReference type="Proteomes" id="UP000076661">
    <property type="component" value="Unassembled WGS sequence"/>
</dbReference>
<comment type="caution">
    <text evidence="6">The sequence shown here is derived from an EMBL/GenBank/DDBJ whole genome shotgun (WGS) entry which is preliminary data.</text>
</comment>
<evidence type="ECO:0000256" key="2">
    <source>
        <dbReference type="ARBA" id="ARBA00023136"/>
    </source>
</evidence>
<sequence length="119" mass="13818">MQYNKLLLTWLTAAIMSVFLSGCSSWVYRINVPQGNFLEQSDIDKLRVQMSREQVMYVLGTPVAKDAFDSSKWHYNYVFNIDRDSEVRKSLTVYFENDKLVSISGDFEKPADFDTPLDQ</sequence>
<evidence type="ECO:0000256" key="1">
    <source>
        <dbReference type="ARBA" id="ARBA00022729"/>
    </source>
</evidence>
<keyword evidence="3 4" id="KW-0998">Cell outer membrane</keyword>
<reference evidence="6 7" key="1">
    <citation type="submission" date="2013-07" db="EMBL/GenBank/DDBJ databases">
        <title>Comparative Genomic and Metabolomic Analysis of Twelve Strains of Pseudoalteromonas luteoviolacea.</title>
        <authorList>
            <person name="Vynne N.G."/>
            <person name="Mansson M."/>
            <person name="Gram L."/>
        </authorList>
    </citation>
    <scope>NUCLEOTIDE SEQUENCE [LARGE SCALE GENOMIC DNA]</scope>
    <source>
        <strain evidence="6 7">S4060-1</strain>
    </source>
</reference>
<keyword evidence="4" id="KW-0564">Palmitate</keyword>
<dbReference type="PANTHER" id="PTHR37482:SF1">
    <property type="entry name" value="OUTER MEMBRANE PROTEIN ASSEMBLY FACTOR BAME"/>
    <property type="match status" value="1"/>
</dbReference>
<dbReference type="GO" id="GO:0051205">
    <property type="term" value="P:protein insertion into membrane"/>
    <property type="evidence" value="ECO:0007669"/>
    <property type="project" value="UniProtKB-UniRule"/>
</dbReference>